<reference evidence="2 3" key="1">
    <citation type="submission" date="2023-03" db="EMBL/GenBank/DDBJ databases">
        <title>Diaphorobacter basophil sp. nov., isolated from a sewage-treatment plant.</title>
        <authorList>
            <person name="Yang K."/>
        </authorList>
    </citation>
    <scope>NUCLEOTIDE SEQUENCE [LARGE SCALE GENOMIC DNA]</scope>
    <source>
        <strain evidence="2 3">Y-1</strain>
    </source>
</reference>
<organism evidence="2 3">
    <name type="scientific">Diaphorobacter limosus</name>
    <dbReference type="NCBI Taxonomy" id="3036128"/>
    <lineage>
        <taxon>Bacteria</taxon>
        <taxon>Pseudomonadati</taxon>
        <taxon>Pseudomonadota</taxon>
        <taxon>Betaproteobacteria</taxon>
        <taxon>Burkholderiales</taxon>
        <taxon>Comamonadaceae</taxon>
        <taxon>Diaphorobacter</taxon>
    </lineage>
</organism>
<dbReference type="EMBL" id="CP136921">
    <property type="protein sequence ID" value="WOO33366.1"/>
    <property type="molecule type" value="Genomic_DNA"/>
</dbReference>
<feature type="signal peptide" evidence="1">
    <location>
        <begin position="1"/>
        <end position="27"/>
    </location>
</feature>
<evidence type="ECO:0008006" key="4">
    <source>
        <dbReference type="Google" id="ProtNLM"/>
    </source>
</evidence>
<dbReference type="Proteomes" id="UP001303211">
    <property type="component" value="Chromosome"/>
</dbReference>
<proteinExistence type="predicted"/>
<evidence type="ECO:0000313" key="2">
    <source>
        <dbReference type="EMBL" id="WOO33366.1"/>
    </source>
</evidence>
<protein>
    <recommendedName>
        <fullName evidence="4">DUF4399 domain-containing protein</fullName>
    </recommendedName>
</protein>
<keyword evidence="3" id="KW-1185">Reference proteome</keyword>
<feature type="chain" id="PRO_5045387958" description="DUF4399 domain-containing protein" evidence="1">
    <location>
        <begin position="28"/>
        <end position="117"/>
    </location>
</feature>
<dbReference type="RefSeq" id="WP_317702733.1">
    <property type="nucleotide sequence ID" value="NZ_CP136921.1"/>
</dbReference>
<sequence>MIRMSAITVFVALVPGAFLLAPVCASAEGSVTIESPKDGARLDAMKQTSLVYEVLPGPDGNHVHVYLDDKEVGILRQLKGSYALPTLAAGKHDICIKVVNKGHTPIGLQRCVGVTVE</sequence>
<evidence type="ECO:0000256" key="1">
    <source>
        <dbReference type="SAM" id="SignalP"/>
    </source>
</evidence>
<gene>
    <name evidence="2" type="ORF">P4826_04600</name>
</gene>
<evidence type="ECO:0000313" key="3">
    <source>
        <dbReference type="Proteomes" id="UP001303211"/>
    </source>
</evidence>
<keyword evidence="1" id="KW-0732">Signal</keyword>
<name>A0ABZ0J6U7_9BURK</name>
<accession>A0ABZ0J6U7</accession>